<keyword evidence="4" id="KW-1185">Reference proteome</keyword>
<name>A0AAE3LHX8_9FIRM</name>
<dbReference type="AlphaFoldDB" id="A0AAE3LHX8"/>
<comment type="caution">
    <text evidence="3">The sequence shown here is derived from an EMBL/GenBank/DDBJ whole genome shotgun (WGS) entry which is preliminary data.</text>
</comment>
<dbReference type="Proteomes" id="UP001208131">
    <property type="component" value="Unassembled WGS sequence"/>
</dbReference>
<accession>A0AAE3LHX8</accession>
<dbReference type="InterPro" id="IPR009839">
    <property type="entry name" value="SseB_N"/>
</dbReference>
<feature type="region of interest" description="Disordered" evidence="1">
    <location>
        <begin position="165"/>
        <end position="185"/>
    </location>
</feature>
<protein>
    <submittedName>
        <fullName evidence="3">SseB family protein</fullName>
    </submittedName>
</protein>
<evidence type="ECO:0000313" key="4">
    <source>
        <dbReference type="Proteomes" id="UP001208131"/>
    </source>
</evidence>
<dbReference type="RefSeq" id="WP_022287165.1">
    <property type="nucleotide sequence ID" value="NZ_JAOQJZ010000007.1"/>
</dbReference>
<gene>
    <name evidence="3" type="ORF">OCV57_08325</name>
</gene>
<dbReference type="EMBL" id="JAOQJZ010000007">
    <property type="protein sequence ID" value="MCU6705930.1"/>
    <property type="molecule type" value="Genomic_DNA"/>
</dbReference>
<proteinExistence type="predicted"/>
<evidence type="ECO:0000313" key="3">
    <source>
        <dbReference type="EMBL" id="MCU6705930.1"/>
    </source>
</evidence>
<dbReference type="Pfam" id="PF07179">
    <property type="entry name" value="SseB"/>
    <property type="match status" value="1"/>
</dbReference>
<feature type="domain" description="SseB protein N-terminal" evidence="2">
    <location>
        <begin position="21"/>
        <end position="148"/>
    </location>
</feature>
<organism evidence="3 4">
    <name type="scientific">Hominimerdicola aceti</name>
    <dbReference type="NCBI Taxonomy" id="2981726"/>
    <lineage>
        <taxon>Bacteria</taxon>
        <taxon>Bacillati</taxon>
        <taxon>Bacillota</taxon>
        <taxon>Clostridia</taxon>
        <taxon>Eubacteriales</taxon>
        <taxon>Oscillospiraceae</taxon>
        <taxon>Hominimerdicola</taxon>
    </lineage>
</organism>
<reference evidence="3 4" key="1">
    <citation type="journal article" date="2021" name="ISME Commun">
        <title>Automated analysis of genomic sequences facilitates high-throughput and comprehensive description of bacteria.</title>
        <authorList>
            <person name="Hitch T.C.A."/>
        </authorList>
    </citation>
    <scope>NUCLEOTIDE SEQUENCE [LARGE SCALE GENOMIC DNA]</scope>
    <source>
        <strain evidence="3 4">Sanger_31</strain>
    </source>
</reference>
<sequence>MAELKANNQKPNFDNNPKLIEAIAEMRKNFCAETQNKVINTALACTFLVPAMVEKTTELVADAENHVNFEDKSKAKFILLNNNKTNGTFFPVFTSPEEAKKLQYDKPFQSFAMRFQDIAALTEQTPKVQGFVVNPFGENLPFTQEMLESIKQTLIRVAKERKAAKEAAENGEAPDIAVTNNETAE</sequence>
<evidence type="ECO:0000256" key="1">
    <source>
        <dbReference type="SAM" id="MobiDB-lite"/>
    </source>
</evidence>
<evidence type="ECO:0000259" key="2">
    <source>
        <dbReference type="Pfam" id="PF07179"/>
    </source>
</evidence>